<dbReference type="AlphaFoldDB" id="A0A0X8E2F5"/>
<dbReference type="OrthoDB" id="9808843at2"/>
<reference evidence="3 4" key="1">
    <citation type="journal article" date="2016" name="J. Biotechnol.">
        <title>First complete genome sequence of a species in the genus Microterricola, an extremophilic cold active enzyme producing bacterial strain ERGS5:02 isolated from Sikkim Himalaya.</title>
        <authorList>
            <person name="Himanshu"/>
            <person name="Swarnkar M.K."/>
            <person name="Singh D."/>
            <person name="Kumar R."/>
        </authorList>
    </citation>
    <scope>NUCLEOTIDE SEQUENCE [LARGE SCALE GENOMIC DNA]</scope>
    <source>
        <strain evidence="3 4">ERGS5:02</strain>
    </source>
</reference>
<sequence length="201" mass="20569">MVTATIVARHPNVQVVGEAATLREAGLVVAGTLPELLVVDLDIPDPVSALERLVAKAGPDASILGFDAPRAPHASASARLLGGMPRATVVHHDAGQEAFLGALSALLAESAPLVVGAQRAGAPLLTARQTETLALAADGMSNAQIAERLYISVGTVKRHLSDAFIALGARSRVEAINRARSAGHLDEAAAAALTFTRARSA</sequence>
<dbReference type="InterPro" id="IPR000792">
    <property type="entry name" value="Tscrpt_reg_LuxR_C"/>
</dbReference>
<dbReference type="SUPFAM" id="SSF46894">
    <property type="entry name" value="C-terminal effector domain of the bipartite response regulators"/>
    <property type="match status" value="1"/>
</dbReference>
<dbReference type="Pfam" id="PF00196">
    <property type="entry name" value="GerE"/>
    <property type="match status" value="1"/>
</dbReference>
<accession>A0A0X8E2F5</accession>
<gene>
    <name evidence="3" type="ORF">AWU67_05885</name>
</gene>
<dbReference type="PANTHER" id="PTHR43214">
    <property type="entry name" value="TWO-COMPONENT RESPONSE REGULATOR"/>
    <property type="match status" value="1"/>
</dbReference>
<dbReference type="EMBL" id="CP014145">
    <property type="protein sequence ID" value="AMB58462.1"/>
    <property type="molecule type" value="Genomic_DNA"/>
</dbReference>
<evidence type="ECO:0000259" key="2">
    <source>
        <dbReference type="PROSITE" id="PS50043"/>
    </source>
</evidence>
<evidence type="ECO:0000256" key="1">
    <source>
        <dbReference type="ARBA" id="ARBA00023125"/>
    </source>
</evidence>
<dbReference type="GO" id="GO:0006355">
    <property type="term" value="P:regulation of DNA-templated transcription"/>
    <property type="evidence" value="ECO:0007669"/>
    <property type="project" value="InterPro"/>
</dbReference>
<reference evidence="4" key="2">
    <citation type="submission" date="2016-01" db="EMBL/GenBank/DDBJ databases">
        <title>First complete genome sequence of a species in the genus Microterricola, an extremophilic cold active enzyme producing strain ERGS5:02 isolated from Sikkim Himalaya.</title>
        <authorList>
            <person name="Kumar R."/>
            <person name="Singh D."/>
            <person name="Swarnkar M.K."/>
        </authorList>
    </citation>
    <scope>NUCLEOTIDE SEQUENCE [LARGE SCALE GENOMIC DNA]</scope>
    <source>
        <strain evidence="4">ERGS5:02</strain>
    </source>
</reference>
<dbReference type="InterPro" id="IPR039420">
    <property type="entry name" value="WalR-like"/>
</dbReference>
<dbReference type="CDD" id="cd06170">
    <property type="entry name" value="LuxR_C_like"/>
    <property type="match status" value="1"/>
</dbReference>
<protein>
    <recommendedName>
        <fullName evidence="2">HTH luxR-type domain-containing protein</fullName>
    </recommendedName>
</protein>
<dbReference type="SMART" id="SM00421">
    <property type="entry name" value="HTH_LUXR"/>
    <property type="match status" value="1"/>
</dbReference>
<dbReference type="Gene3D" id="1.10.10.10">
    <property type="entry name" value="Winged helix-like DNA-binding domain superfamily/Winged helix DNA-binding domain"/>
    <property type="match status" value="1"/>
</dbReference>
<dbReference type="Proteomes" id="UP000058305">
    <property type="component" value="Chromosome"/>
</dbReference>
<dbReference type="InterPro" id="IPR036388">
    <property type="entry name" value="WH-like_DNA-bd_sf"/>
</dbReference>
<dbReference type="PRINTS" id="PR00038">
    <property type="entry name" value="HTHLUXR"/>
</dbReference>
<dbReference type="GO" id="GO:0003677">
    <property type="term" value="F:DNA binding"/>
    <property type="evidence" value="ECO:0007669"/>
    <property type="project" value="UniProtKB-KW"/>
</dbReference>
<name>A0A0X8E2F5_9MICO</name>
<evidence type="ECO:0000313" key="4">
    <source>
        <dbReference type="Proteomes" id="UP000058305"/>
    </source>
</evidence>
<feature type="domain" description="HTH luxR-type" evidence="2">
    <location>
        <begin position="118"/>
        <end position="183"/>
    </location>
</feature>
<keyword evidence="1" id="KW-0238">DNA-binding</keyword>
<proteinExistence type="predicted"/>
<dbReference type="RefSeq" id="WP_067227153.1">
    <property type="nucleotide sequence ID" value="NZ_CP014145.1"/>
</dbReference>
<dbReference type="PROSITE" id="PS50043">
    <property type="entry name" value="HTH_LUXR_2"/>
    <property type="match status" value="1"/>
</dbReference>
<organism evidence="3 4">
    <name type="scientific">Microterricola viridarii</name>
    <dbReference type="NCBI Taxonomy" id="412690"/>
    <lineage>
        <taxon>Bacteria</taxon>
        <taxon>Bacillati</taxon>
        <taxon>Actinomycetota</taxon>
        <taxon>Actinomycetes</taxon>
        <taxon>Micrococcales</taxon>
        <taxon>Microbacteriaceae</taxon>
        <taxon>Microterricola</taxon>
    </lineage>
</organism>
<evidence type="ECO:0000313" key="3">
    <source>
        <dbReference type="EMBL" id="AMB58462.1"/>
    </source>
</evidence>
<dbReference type="KEGG" id="mvd:AWU67_05885"/>
<keyword evidence="4" id="KW-1185">Reference proteome</keyword>
<dbReference type="InterPro" id="IPR016032">
    <property type="entry name" value="Sig_transdc_resp-reg_C-effctor"/>
</dbReference>